<dbReference type="RefSeq" id="WP_166450546.1">
    <property type="nucleotide sequence ID" value="NZ_JAAOMA010000002.1"/>
</dbReference>
<evidence type="ECO:0000313" key="3">
    <source>
        <dbReference type="Proteomes" id="UP001515641"/>
    </source>
</evidence>
<feature type="signal peptide" evidence="1">
    <location>
        <begin position="1"/>
        <end position="20"/>
    </location>
</feature>
<name>A0ABX0KWM3_9NEIS</name>
<protein>
    <submittedName>
        <fullName evidence="2">Uncharacterized protein</fullName>
    </submittedName>
</protein>
<evidence type="ECO:0000256" key="1">
    <source>
        <dbReference type="SAM" id="SignalP"/>
    </source>
</evidence>
<reference evidence="2 3" key="1">
    <citation type="submission" date="2020-03" db="EMBL/GenBank/DDBJ databases">
        <title>Draft genome sequence of environmentally isolated cultures.</title>
        <authorList>
            <person name="Wilson H.S."/>
            <person name="De Leon M.E."/>
        </authorList>
    </citation>
    <scope>NUCLEOTIDE SEQUENCE [LARGE SCALE GENOMIC DNA]</scope>
    <source>
        <strain evidence="2 3">HSC-31F16</strain>
    </source>
</reference>
<evidence type="ECO:0000313" key="2">
    <source>
        <dbReference type="EMBL" id="NHR03895.1"/>
    </source>
</evidence>
<organism evidence="2 3">
    <name type="scientific">Chromobacterium fluminis</name>
    <dbReference type="NCBI Taxonomy" id="3044269"/>
    <lineage>
        <taxon>Bacteria</taxon>
        <taxon>Pseudomonadati</taxon>
        <taxon>Pseudomonadota</taxon>
        <taxon>Betaproteobacteria</taxon>
        <taxon>Neisseriales</taxon>
        <taxon>Chromobacteriaceae</taxon>
        <taxon>Chromobacterium</taxon>
    </lineage>
</organism>
<dbReference type="EMBL" id="JAAOMA010000002">
    <property type="protein sequence ID" value="NHR03895.1"/>
    <property type="molecule type" value="Genomic_DNA"/>
</dbReference>
<comment type="caution">
    <text evidence="2">The sequence shown here is derived from an EMBL/GenBank/DDBJ whole genome shotgun (WGS) entry which is preliminary data.</text>
</comment>
<accession>A0ABX0KWM3</accession>
<proteinExistence type="predicted"/>
<sequence length="170" mass="18867">MQLIKCAIGVVMMGASYAIANPSADIINSCYQRKGVSNDVKMEDVEGAFVDKPSAGCEDQLEANFEGETYGAATCNDNQYLIVANKMFLASQAINLSIDKRIKPGDDFSATRSVWFAFSKGNESYVCMLRTAFEIGKGRGYAAFYLMKHRPAPAKPEVYFYFLDKVDWSK</sequence>
<gene>
    <name evidence="2" type="ORF">HA052_01675</name>
</gene>
<feature type="chain" id="PRO_5046521404" evidence="1">
    <location>
        <begin position="21"/>
        <end position="170"/>
    </location>
</feature>
<keyword evidence="1" id="KW-0732">Signal</keyword>
<dbReference type="Proteomes" id="UP001515641">
    <property type="component" value="Unassembled WGS sequence"/>
</dbReference>
<keyword evidence="3" id="KW-1185">Reference proteome</keyword>